<organism evidence="3 4">
    <name type="scientific">Membranihabitans marinus</name>
    <dbReference type="NCBI Taxonomy" id="1227546"/>
    <lineage>
        <taxon>Bacteria</taxon>
        <taxon>Pseudomonadati</taxon>
        <taxon>Bacteroidota</taxon>
        <taxon>Saprospiria</taxon>
        <taxon>Saprospirales</taxon>
        <taxon>Saprospiraceae</taxon>
        <taxon>Membranihabitans</taxon>
    </lineage>
</organism>
<dbReference type="Gene3D" id="2.60.120.260">
    <property type="entry name" value="Galactose-binding domain-like"/>
    <property type="match status" value="1"/>
</dbReference>
<reference evidence="3" key="1">
    <citation type="submission" date="2021-06" db="EMBL/GenBank/DDBJ databases">
        <title>44 bacteria genomes isolated from Dapeng, Shenzhen.</title>
        <authorList>
            <person name="Zheng W."/>
            <person name="Yu S."/>
            <person name="Huang Y."/>
        </authorList>
    </citation>
    <scope>NUCLEOTIDE SEQUENCE</scope>
    <source>
        <strain evidence="3">DP5N28-2</strain>
    </source>
</reference>
<keyword evidence="3" id="KW-0378">Hydrolase</keyword>
<dbReference type="InterPro" id="IPR036514">
    <property type="entry name" value="SGNH_hydro_sf"/>
</dbReference>
<protein>
    <submittedName>
        <fullName evidence="3">SGNH/GDSL hydrolase family protein</fullName>
    </submittedName>
</protein>
<dbReference type="RefSeq" id="WP_222578441.1">
    <property type="nucleotide sequence ID" value="NZ_JAHVHU010000002.1"/>
</dbReference>
<dbReference type="InterPro" id="IPR013830">
    <property type="entry name" value="SGNH_hydro"/>
</dbReference>
<feature type="domain" description="SGNH hydrolase-type esterase N-terminal" evidence="2">
    <location>
        <begin position="44"/>
        <end position="183"/>
    </location>
</feature>
<proteinExistence type="predicted"/>
<dbReference type="AlphaFoldDB" id="A0A953HW89"/>
<dbReference type="GO" id="GO:0016788">
    <property type="term" value="F:hydrolase activity, acting on ester bonds"/>
    <property type="evidence" value="ECO:0007669"/>
    <property type="project" value="UniProtKB-ARBA"/>
</dbReference>
<dbReference type="EMBL" id="JAHVHU010000002">
    <property type="protein sequence ID" value="MBY5956927.1"/>
    <property type="molecule type" value="Genomic_DNA"/>
</dbReference>
<dbReference type="Proteomes" id="UP000753961">
    <property type="component" value="Unassembled WGS sequence"/>
</dbReference>
<gene>
    <name evidence="3" type="ORF">KUV50_02190</name>
</gene>
<keyword evidence="4" id="KW-1185">Reference proteome</keyword>
<feature type="domain" description="SGNH hydrolase-type esterase" evidence="1">
    <location>
        <begin position="194"/>
        <end position="375"/>
    </location>
</feature>
<evidence type="ECO:0000259" key="1">
    <source>
        <dbReference type="Pfam" id="PF14606"/>
    </source>
</evidence>
<name>A0A953HW89_9BACT</name>
<dbReference type="InterPro" id="IPR032740">
    <property type="entry name" value="GxDLY"/>
</dbReference>
<sequence length="381" mass="42636">MFKPYIIAVLSVAFFATVDSWDSLITRPDSDNAPVDVLNHTEIEYIDGLKLTVQGKLHQEANFRRLPIQYKGVVRPVVWNLSRHSAGIIVRFTTNSPEIWVRWGLENFTKKANMTDIGASGIDLYCKKEGKWQYVNSGIPQGMSNEALLIKEMDLENKEFLLNLPLYEGVTELEIGVLKGTTISAVNDSKDSMRPVIFYGTSITQGASASRPGMAYPSIISRNLDIETINLGFSGNGKFERSIGQVICDINPSLLVVDCTPNSSPEVIDQNALDLILQIRECHPELPILLVESIIRAYSYFRTQNQESFGSRDYIKRQNASLKQVFNNAMAADIDNLFYLEGHELIGHDHEATVDGTHLSDLGMVRIASKIQSRINHILSE</sequence>
<evidence type="ECO:0000259" key="2">
    <source>
        <dbReference type="Pfam" id="PF14607"/>
    </source>
</evidence>
<dbReference type="Gene3D" id="3.40.50.1110">
    <property type="entry name" value="SGNH hydrolase"/>
    <property type="match status" value="1"/>
</dbReference>
<evidence type="ECO:0000313" key="3">
    <source>
        <dbReference type="EMBL" id="MBY5956927.1"/>
    </source>
</evidence>
<dbReference type="SUPFAM" id="SSF52266">
    <property type="entry name" value="SGNH hydrolase"/>
    <property type="match status" value="1"/>
</dbReference>
<comment type="caution">
    <text evidence="3">The sequence shown here is derived from an EMBL/GenBank/DDBJ whole genome shotgun (WGS) entry which is preliminary data.</text>
</comment>
<dbReference type="Pfam" id="PF14606">
    <property type="entry name" value="Lipase_GDSL_3"/>
    <property type="match status" value="1"/>
</dbReference>
<dbReference type="Pfam" id="PF14607">
    <property type="entry name" value="GxDLY"/>
    <property type="match status" value="1"/>
</dbReference>
<accession>A0A953HW89</accession>
<evidence type="ECO:0000313" key="4">
    <source>
        <dbReference type="Proteomes" id="UP000753961"/>
    </source>
</evidence>